<dbReference type="PROSITE" id="PS50914">
    <property type="entry name" value="BON"/>
    <property type="match status" value="1"/>
</dbReference>
<name>A0A8J7TSS1_9PROT</name>
<feature type="domain" description="BON" evidence="2">
    <location>
        <begin position="38"/>
        <end position="106"/>
    </location>
</feature>
<evidence type="ECO:0000313" key="3">
    <source>
        <dbReference type="EMBL" id="MBN9412646.1"/>
    </source>
</evidence>
<feature type="transmembrane region" description="Helical" evidence="1">
    <location>
        <begin position="6"/>
        <end position="27"/>
    </location>
</feature>
<dbReference type="Proteomes" id="UP000664414">
    <property type="component" value="Unassembled WGS sequence"/>
</dbReference>
<dbReference type="InterPro" id="IPR007055">
    <property type="entry name" value="BON_dom"/>
</dbReference>
<protein>
    <submittedName>
        <fullName evidence="3">BON domain-containing protein</fullName>
    </submittedName>
</protein>
<keyword evidence="1" id="KW-1133">Transmembrane helix</keyword>
<dbReference type="PANTHER" id="PTHR34606:SF16">
    <property type="entry name" value="BON DOMAIN-CONTAINING PROTEIN"/>
    <property type="match status" value="1"/>
</dbReference>
<comment type="caution">
    <text evidence="3">The sequence shown here is derived from an EMBL/GenBank/DDBJ whole genome shotgun (WGS) entry which is preliminary data.</text>
</comment>
<dbReference type="InterPro" id="IPR014004">
    <property type="entry name" value="Transpt-assoc_nodulatn_dom_bac"/>
</dbReference>
<dbReference type="Gene3D" id="3.30.1340.30">
    <property type="match status" value="1"/>
</dbReference>
<dbReference type="PANTHER" id="PTHR34606">
    <property type="entry name" value="BON DOMAIN-CONTAINING PROTEIN"/>
    <property type="match status" value="1"/>
</dbReference>
<dbReference type="SMART" id="SM00749">
    <property type="entry name" value="BON"/>
    <property type="match status" value="1"/>
</dbReference>
<evidence type="ECO:0000313" key="4">
    <source>
        <dbReference type="Proteomes" id="UP000664414"/>
    </source>
</evidence>
<evidence type="ECO:0000259" key="2">
    <source>
        <dbReference type="PROSITE" id="PS50914"/>
    </source>
</evidence>
<dbReference type="AlphaFoldDB" id="A0A8J7TSS1"/>
<gene>
    <name evidence="3" type="ORF">J0H12_01795</name>
</gene>
<keyword evidence="1" id="KW-0472">Membrane</keyword>
<keyword evidence="1" id="KW-0812">Transmembrane</keyword>
<dbReference type="Pfam" id="PF04972">
    <property type="entry name" value="BON"/>
    <property type="match status" value="1"/>
</dbReference>
<sequence>MKNKTIFSTIILTTVLTGTLLTGCAVFHDRETPGEYIDDSGKTANIKSLLIAEPSLNATEIHVDTFKDTVQLSGFVKTREQANTAERIARQTKGIKKIINNIKVQR</sequence>
<evidence type="ECO:0000256" key="1">
    <source>
        <dbReference type="SAM" id="Phobius"/>
    </source>
</evidence>
<dbReference type="EMBL" id="JAFKGL010000012">
    <property type="protein sequence ID" value="MBN9412646.1"/>
    <property type="molecule type" value="Genomic_DNA"/>
</dbReference>
<proteinExistence type="predicted"/>
<accession>A0A8J7TSS1</accession>
<organism evidence="3 4">
    <name type="scientific">Candidatus Paracaedimonas acanthamoebae</name>
    <dbReference type="NCBI Taxonomy" id="244581"/>
    <lineage>
        <taxon>Bacteria</taxon>
        <taxon>Pseudomonadati</taxon>
        <taxon>Pseudomonadota</taxon>
        <taxon>Alphaproteobacteria</taxon>
        <taxon>Holosporales</taxon>
        <taxon>Caedimonadaceae</taxon>
        <taxon>Candidatus Paracaedimonas</taxon>
    </lineage>
</organism>
<dbReference type="PROSITE" id="PS51257">
    <property type="entry name" value="PROKAR_LIPOPROTEIN"/>
    <property type="match status" value="1"/>
</dbReference>
<reference evidence="3" key="1">
    <citation type="submission" date="2021-02" db="EMBL/GenBank/DDBJ databases">
        <title>Thiocyanate and organic carbon inputs drive convergent selection for specific autotrophic Afipia and Thiobacillus strains within complex microbiomes.</title>
        <authorList>
            <person name="Huddy R.J."/>
            <person name="Sachdeva R."/>
            <person name="Kadzinga F."/>
            <person name="Kantor R.S."/>
            <person name="Harrison S.T.L."/>
            <person name="Banfield J.F."/>
        </authorList>
    </citation>
    <scope>NUCLEOTIDE SEQUENCE</scope>
    <source>
        <strain evidence="3">SCN18_10_11_15_R4_P_38_20</strain>
    </source>
</reference>
<dbReference type="InterPro" id="IPR051686">
    <property type="entry name" value="Lipoprotein_DolP"/>
</dbReference>